<dbReference type="PROSITE" id="PS51257">
    <property type="entry name" value="PROKAR_LIPOPROTEIN"/>
    <property type="match status" value="1"/>
</dbReference>
<dbReference type="KEGG" id="taqu:KDW03_01960"/>
<gene>
    <name evidence="2" type="ORF">KDW03_01960</name>
</gene>
<evidence type="ECO:0000259" key="1">
    <source>
        <dbReference type="Pfam" id="PF08239"/>
    </source>
</evidence>
<dbReference type="RefSeq" id="WP_271435717.1">
    <property type="nucleotide sequence ID" value="NZ_CP073355.1"/>
</dbReference>
<evidence type="ECO:0000313" key="2">
    <source>
        <dbReference type="EMBL" id="URA10591.1"/>
    </source>
</evidence>
<evidence type="ECO:0000313" key="3">
    <source>
        <dbReference type="Proteomes" id="UP001056539"/>
    </source>
</evidence>
<accession>A0AAX3BGL8</accession>
<feature type="domain" description="SH3b" evidence="1">
    <location>
        <begin position="199"/>
        <end position="265"/>
    </location>
</feature>
<keyword evidence="3" id="KW-1185">Reference proteome</keyword>
<proteinExistence type="predicted"/>
<reference evidence="2" key="2">
    <citation type="submission" date="2022-06" db="EMBL/GenBank/DDBJ databases">
        <title>Thermospira aquatica gen. nov., sp. nov.</title>
        <authorList>
            <person name="Ben Ali Gam Z."/>
            <person name="Labat M."/>
        </authorList>
    </citation>
    <scope>NUCLEOTIDE SEQUENCE</scope>
    <source>
        <strain evidence="2">F1F22</strain>
    </source>
</reference>
<dbReference type="Gene3D" id="2.30.30.40">
    <property type="entry name" value="SH3 Domains"/>
    <property type="match status" value="1"/>
</dbReference>
<name>A0AAX3BGL8_9SPIR</name>
<dbReference type="Proteomes" id="UP001056539">
    <property type="component" value="Chromosome"/>
</dbReference>
<sequence length="269" mass="31347">MRRIIILLLVTFFGIVIISCEQREVKKSHEDIRTAVGIEKTEFGTINTNKFGEYLIEDWRTYYKIFLRAVKDRDRELLKKLTHFDIVFDEVDKEKNEVTNSWGMSDNRDNWKKTGIEHVDFSIIEELLKSKGSYRETKLEDGRIMKSYYFPAWEEVKGPTYSMSFYNYGEGAGWEWRGLIWGDEIGGTREIVYYILTGDNVNVRTEPSTNSAVLCRLKKGARVKFLEGSETTLTIGDKTGYWLYIDTGIKDKKGNTIKGWVLDLYLGEE</sequence>
<dbReference type="AlphaFoldDB" id="A0AAX3BGL8"/>
<protein>
    <submittedName>
        <fullName evidence="2">SH3 domain-containing protein</fullName>
    </submittedName>
</protein>
<organism evidence="2 3">
    <name type="scientific">Thermospira aquatica</name>
    <dbReference type="NCBI Taxonomy" id="2828656"/>
    <lineage>
        <taxon>Bacteria</taxon>
        <taxon>Pseudomonadati</taxon>
        <taxon>Spirochaetota</taxon>
        <taxon>Spirochaetia</taxon>
        <taxon>Brevinematales</taxon>
        <taxon>Thermospiraceae</taxon>
        <taxon>Thermospira</taxon>
    </lineage>
</organism>
<dbReference type="InterPro" id="IPR003646">
    <property type="entry name" value="SH3-like_bac-type"/>
</dbReference>
<dbReference type="EMBL" id="CP073355">
    <property type="protein sequence ID" value="URA10591.1"/>
    <property type="molecule type" value="Genomic_DNA"/>
</dbReference>
<reference evidence="2" key="1">
    <citation type="submission" date="2021-04" db="EMBL/GenBank/DDBJ databases">
        <authorList>
            <person name="Postec A."/>
        </authorList>
    </citation>
    <scope>NUCLEOTIDE SEQUENCE</scope>
    <source>
        <strain evidence="2">F1F22</strain>
    </source>
</reference>
<dbReference type="Pfam" id="PF08239">
    <property type="entry name" value="SH3_3"/>
    <property type="match status" value="1"/>
</dbReference>